<dbReference type="AlphaFoldDB" id="A0A833W6N9"/>
<evidence type="ECO:0000313" key="1">
    <source>
        <dbReference type="EMBL" id="KAF4031908.1"/>
    </source>
</evidence>
<gene>
    <name evidence="1" type="ORF">GN244_ATG16219</name>
</gene>
<organism evidence="1 2">
    <name type="scientific">Phytophthora infestans</name>
    <name type="common">Potato late blight agent</name>
    <name type="synonym">Botrytis infestans</name>
    <dbReference type="NCBI Taxonomy" id="4787"/>
    <lineage>
        <taxon>Eukaryota</taxon>
        <taxon>Sar</taxon>
        <taxon>Stramenopiles</taxon>
        <taxon>Oomycota</taxon>
        <taxon>Peronosporomycetes</taxon>
        <taxon>Peronosporales</taxon>
        <taxon>Peronosporaceae</taxon>
        <taxon>Phytophthora</taxon>
    </lineage>
</organism>
<evidence type="ECO:0000313" key="2">
    <source>
        <dbReference type="Proteomes" id="UP000602510"/>
    </source>
</evidence>
<reference evidence="1" key="1">
    <citation type="submission" date="2020-04" db="EMBL/GenBank/DDBJ databases">
        <title>Hybrid Assembly of Korean Phytophthora infestans isolates.</title>
        <authorList>
            <person name="Prokchorchik M."/>
            <person name="Lee Y."/>
            <person name="Seo J."/>
            <person name="Cho J.-H."/>
            <person name="Park Y.-E."/>
            <person name="Jang D.-C."/>
            <person name="Im J.-S."/>
            <person name="Choi J.-G."/>
            <person name="Park H.-J."/>
            <person name="Lee G.-B."/>
            <person name="Lee Y.-G."/>
            <person name="Hong S.-Y."/>
            <person name="Cho K."/>
            <person name="Sohn K.H."/>
        </authorList>
    </citation>
    <scope>NUCLEOTIDE SEQUENCE</scope>
    <source>
        <strain evidence="1">KR_1_A1</strain>
    </source>
</reference>
<dbReference type="EMBL" id="WSZM01000528">
    <property type="protein sequence ID" value="KAF4031908.1"/>
    <property type="molecule type" value="Genomic_DNA"/>
</dbReference>
<name>A0A833W6N9_PHYIN</name>
<sequence>MKRGADRCCRDESHFDRLVHEKPKVVHMKWDKPLECTVPTAPWCLIISGDSGEFLLGNVLLLKLEIDVERELDLLAVPFAADESEINLMMLMSLRLEYSTMKKLESRAAEN</sequence>
<keyword evidence="2" id="KW-1185">Reference proteome</keyword>
<protein>
    <submittedName>
        <fullName evidence="1">Uncharacterized protein</fullName>
    </submittedName>
</protein>
<dbReference type="Proteomes" id="UP000602510">
    <property type="component" value="Unassembled WGS sequence"/>
</dbReference>
<proteinExistence type="predicted"/>
<accession>A0A833W6N9</accession>
<comment type="caution">
    <text evidence="1">The sequence shown here is derived from an EMBL/GenBank/DDBJ whole genome shotgun (WGS) entry which is preliminary data.</text>
</comment>